<dbReference type="EMBL" id="MN739631">
    <property type="protein sequence ID" value="QHT17066.1"/>
    <property type="molecule type" value="Genomic_DNA"/>
</dbReference>
<dbReference type="AlphaFoldDB" id="A0A6C0DJF6"/>
<proteinExistence type="predicted"/>
<name>A0A6C0DJF6_9ZZZZ</name>
<reference evidence="1" key="1">
    <citation type="journal article" date="2020" name="Nature">
        <title>Giant virus diversity and host interactions through global metagenomics.</title>
        <authorList>
            <person name="Schulz F."/>
            <person name="Roux S."/>
            <person name="Paez-Espino D."/>
            <person name="Jungbluth S."/>
            <person name="Walsh D.A."/>
            <person name="Denef V.J."/>
            <person name="McMahon K.D."/>
            <person name="Konstantinidis K.T."/>
            <person name="Eloe-Fadrosh E.A."/>
            <person name="Kyrpides N.C."/>
            <person name="Woyke T."/>
        </authorList>
    </citation>
    <scope>NUCLEOTIDE SEQUENCE</scope>
    <source>
        <strain evidence="1">GVMAG-M-3300023174-24</strain>
    </source>
</reference>
<sequence length="200" mass="23502">MASSTTFQYTDNNIVFIKKTIQTENGKCIETVTTETYDINKYDMSICFMNGILNHVAIPRSSNVTDKMPEPTIEKVTEEVLLVGLEQDVSSKLTQQKKWRSNNNKKTRDYSKKYRESLKPENIEVYYAEQIAKIQNNNDLSEQGKIDFINILEKEKIDTIAKAHEKALKKKEYDREYREKNKDKMKIYAKRADLKRKLKK</sequence>
<accession>A0A6C0DJF6</accession>
<protein>
    <submittedName>
        <fullName evidence="1">Uncharacterized protein</fullName>
    </submittedName>
</protein>
<evidence type="ECO:0000313" key="1">
    <source>
        <dbReference type="EMBL" id="QHT17066.1"/>
    </source>
</evidence>
<organism evidence="1">
    <name type="scientific">viral metagenome</name>
    <dbReference type="NCBI Taxonomy" id="1070528"/>
    <lineage>
        <taxon>unclassified sequences</taxon>
        <taxon>metagenomes</taxon>
        <taxon>organismal metagenomes</taxon>
    </lineage>
</organism>